<dbReference type="CDD" id="cd00302">
    <property type="entry name" value="cytochrome_P450"/>
    <property type="match status" value="1"/>
</dbReference>
<dbReference type="GO" id="GO:0016705">
    <property type="term" value="F:oxidoreductase activity, acting on paired donors, with incorporation or reduction of molecular oxygen"/>
    <property type="evidence" value="ECO:0007669"/>
    <property type="project" value="InterPro"/>
</dbReference>
<keyword evidence="3 5" id="KW-0479">Metal-binding</keyword>
<dbReference type="AlphaFoldDB" id="A0A1Y2D5M5"/>
<evidence type="ECO:0000313" key="8">
    <source>
        <dbReference type="Proteomes" id="UP000193642"/>
    </source>
</evidence>
<evidence type="ECO:0000313" key="7">
    <source>
        <dbReference type="EMBL" id="ORY53875.1"/>
    </source>
</evidence>
<dbReference type="Proteomes" id="UP000193642">
    <property type="component" value="Unassembled WGS sequence"/>
</dbReference>
<reference evidence="7 8" key="1">
    <citation type="submission" date="2016-07" db="EMBL/GenBank/DDBJ databases">
        <title>Pervasive Adenine N6-methylation of Active Genes in Fungi.</title>
        <authorList>
            <consortium name="DOE Joint Genome Institute"/>
            <person name="Mondo S.J."/>
            <person name="Dannebaum R.O."/>
            <person name="Kuo R.C."/>
            <person name="Labutti K."/>
            <person name="Haridas S."/>
            <person name="Kuo A."/>
            <person name="Salamov A."/>
            <person name="Ahrendt S.R."/>
            <person name="Lipzen A."/>
            <person name="Sullivan W."/>
            <person name="Andreopoulos W.B."/>
            <person name="Clum A."/>
            <person name="Lindquist E."/>
            <person name="Daum C."/>
            <person name="Ramamoorthy G.K."/>
            <person name="Gryganskyi A."/>
            <person name="Culley D."/>
            <person name="Magnuson J.K."/>
            <person name="James T.Y."/>
            <person name="O'Malley M.A."/>
            <person name="Stajich J.E."/>
            <person name="Spatafora J.W."/>
            <person name="Visel A."/>
            <person name="Grigoriev I.V."/>
        </authorList>
    </citation>
    <scope>NUCLEOTIDE SEQUENCE [LARGE SCALE GENOMIC DNA]</scope>
    <source>
        <strain evidence="7 8">JEL800</strain>
    </source>
</reference>
<organism evidence="7 8">
    <name type="scientific">Rhizoclosmatium globosum</name>
    <dbReference type="NCBI Taxonomy" id="329046"/>
    <lineage>
        <taxon>Eukaryota</taxon>
        <taxon>Fungi</taxon>
        <taxon>Fungi incertae sedis</taxon>
        <taxon>Chytridiomycota</taxon>
        <taxon>Chytridiomycota incertae sedis</taxon>
        <taxon>Chytridiomycetes</taxon>
        <taxon>Chytridiales</taxon>
        <taxon>Chytriomycetaceae</taxon>
        <taxon>Rhizoclosmatium</taxon>
    </lineage>
</organism>
<dbReference type="GO" id="GO:0004497">
    <property type="term" value="F:monooxygenase activity"/>
    <property type="evidence" value="ECO:0007669"/>
    <property type="project" value="InterPro"/>
</dbReference>
<dbReference type="InterPro" id="IPR002403">
    <property type="entry name" value="Cyt_P450_E_grp-IV"/>
</dbReference>
<gene>
    <name evidence="7" type="ORF">BCR33DRAFT_779188</name>
</gene>
<dbReference type="SUPFAM" id="SSF48264">
    <property type="entry name" value="Cytochrome P450"/>
    <property type="match status" value="1"/>
</dbReference>
<evidence type="ECO:0000256" key="3">
    <source>
        <dbReference type="ARBA" id="ARBA00022723"/>
    </source>
</evidence>
<dbReference type="InterPro" id="IPR001128">
    <property type="entry name" value="Cyt_P450"/>
</dbReference>
<evidence type="ECO:0000256" key="1">
    <source>
        <dbReference type="ARBA" id="ARBA00001971"/>
    </source>
</evidence>
<keyword evidence="5" id="KW-0349">Heme</keyword>
<dbReference type="InterPro" id="IPR036396">
    <property type="entry name" value="Cyt_P450_sf"/>
</dbReference>
<dbReference type="InterPro" id="IPR050121">
    <property type="entry name" value="Cytochrome_P450_monoxygenase"/>
</dbReference>
<comment type="caution">
    <text evidence="7">The sequence shown here is derived from an EMBL/GenBank/DDBJ whole genome shotgun (WGS) entry which is preliminary data.</text>
</comment>
<evidence type="ECO:0000256" key="6">
    <source>
        <dbReference type="SAM" id="Phobius"/>
    </source>
</evidence>
<dbReference type="OrthoDB" id="1470350at2759"/>
<dbReference type="PANTHER" id="PTHR24305">
    <property type="entry name" value="CYTOCHROME P450"/>
    <property type="match status" value="1"/>
</dbReference>
<dbReference type="PANTHER" id="PTHR24305:SF166">
    <property type="entry name" value="CYTOCHROME P450 12A4, MITOCHONDRIAL-RELATED"/>
    <property type="match status" value="1"/>
</dbReference>
<keyword evidence="4 5" id="KW-0408">Iron</keyword>
<dbReference type="EMBL" id="MCGO01000001">
    <property type="protein sequence ID" value="ORY53875.1"/>
    <property type="molecule type" value="Genomic_DNA"/>
</dbReference>
<feature type="binding site" description="axial binding residue" evidence="5">
    <location>
        <position position="498"/>
    </location>
    <ligand>
        <name>heme</name>
        <dbReference type="ChEBI" id="CHEBI:30413"/>
    </ligand>
    <ligandPart>
        <name>Fe</name>
        <dbReference type="ChEBI" id="CHEBI:18248"/>
    </ligandPart>
</feature>
<proteinExistence type="inferred from homology"/>
<dbReference type="PRINTS" id="PR00465">
    <property type="entry name" value="EP450IV"/>
</dbReference>
<keyword evidence="6" id="KW-1133">Transmembrane helix</keyword>
<evidence type="ECO:0000256" key="4">
    <source>
        <dbReference type="ARBA" id="ARBA00023004"/>
    </source>
</evidence>
<comment type="cofactor">
    <cofactor evidence="1 5">
        <name>heme</name>
        <dbReference type="ChEBI" id="CHEBI:30413"/>
    </cofactor>
</comment>
<keyword evidence="6" id="KW-0472">Membrane</keyword>
<sequence>MFDIASLVTKGVTYVKTNLLALVLMGGIVLFIWWKQLIAGQADSIVCVKDDKKTPAPAQQVTLAALTRRALVSPSVLLKEAASLGTYHVKWLFAAPLVVASDPNTVNVVLSDKFIANRVVVNHTAKGVMATNGETHAKQHSLLVSIFQDPSLTASLIDHLHARLASETFPEFNEAIAQKDTLDLCPVFEELWVDVISLWVLGLDATGTVANAKEEIERREKVVEARRCLANLTFVLPTGIAWYFDIIRNYVQYSEYLMLPGSRDYLVRRNGKTKARNIINFEYGTMAKEFRESGKKRGGLAGKLLDAKLAALPEGQTDLSDAEWEDLFEQLEAVQTAAQSPLYSLTPHILYLLAHSPTHQKQIYQELSKVTAKQITKTHVQSLPSLTSFTLETLRLLPPFVTTYNRVSPENAYRLPGQWMLPKSTHIVVDLLSTLRNTTAFGEGASAFQPERFNGRKYTPTTAETPAETSHRVKDALKLSAPVFETTYYPFSAGPFACPGQQIALDVVKVCVAEIVRRYEVVAGKGREGVDVGAVVKGMEEFGSEQGGVLRHLEGCPVLIKKRK</sequence>
<evidence type="ECO:0000256" key="5">
    <source>
        <dbReference type="PIRSR" id="PIRSR602403-1"/>
    </source>
</evidence>
<dbReference type="Gene3D" id="1.10.630.10">
    <property type="entry name" value="Cytochrome P450"/>
    <property type="match status" value="1"/>
</dbReference>
<evidence type="ECO:0000256" key="2">
    <source>
        <dbReference type="ARBA" id="ARBA00010617"/>
    </source>
</evidence>
<keyword evidence="6" id="KW-0812">Transmembrane</keyword>
<dbReference type="GO" id="GO:0020037">
    <property type="term" value="F:heme binding"/>
    <property type="evidence" value="ECO:0007669"/>
    <property type="project" value="InterPro"/>
</dbReference>
<feature type="transmembrane region" description="Helical" evidence="6">
    <location>
        <begin position="12"/>
        <end position="34"/>
    </location>
</feature>
<keyword evidence="8" id="KW-1185">Reference proteome</keyword>
<dbReference type="Pfam" id="PF00067">
    <property type="entry name" value="p450"/>
    <property type="match status" value="1"/>
</dbReference>
<dbReference type="GO" id="GO:0005506">
    <property type="term" value="F:iron ion binding"/>
    <property type="evidence" value="ECO:0007669"/>
    <property type="project" value="InterPro"/>
</dbReference>
<dbReference type="STRING" id="329046.A0A1Y2D5M5"/>
<accession>A0A1Y2D5M5</accession>
<comment type="similarity">
    <text evidence="2">Belongs to the cytochrome P450 family.</text>
</comment>
<name>A0A1Y2D5M5_9FUNG</name>
<protein>
    <submittedName>
        <fullName evidence="7">Cytochrome P450</fullName>
    </submittedName>
</protein>